<evidence type="ECO:0000313" key="4">
    <source>
        <dbReference type="EMBL" id="OQR99026.1"/>
    </source>
</evidence>
<proteinExistence type="predicted"/>
<keyword evidence="1" id="KW-0862">Zinc</keyword>
<dbReference type="GO" id="GO:0008270">
    <property type="term" value="F:zinc ion binding"/>
    <property type="evidence" value="ECO:0007669"/>
    <property type="project" value="UniProtKB-KW"/>
</dbReference>
<dbReference type="PROSITE" id="PS50157">
    <property type="entry name" value="ZINC_FINGER_C2H2_2"/>
    <property type="match status" value="1"/>
</dbReference>
<dbReference type="InterPro" id="IPR013087">
    <property type="entry name" value="Znf_C2H2_type"/>
</dbReference>
<evidence type="ECO:0000313" key="5">
    <source>
        <dbReference type="Proteomes" id="UP000243579"/>
    </source>
</evidence>
<dbReference type="PROSITE" id="PS00028">
    <property type="entry name" value="ZINC_FINGER_C2H2_1"/>
    <property type="match status" value="1"/>
</dbReference>
<organism evidence="4 5">
    <name type="scientific">Achlya hypogyna</name>
    <name type="common">Oomycete</name>
    <name type="synonym">Protoachlya hypogyna</name>
    <dbReference type="NCBI Taxonomy" id="1202772"/>
    <lineage>
        <taxon>Eukaryota</taxon>
        <taxon>Sar</taxon>
        <taxon>Stramenopiles</taxon>
        <taxon>Oomycota</taxon>
        <taxon>Saprolegniomycetes</taxon>
        <taxon>Saprolegniales</taxon>
        <taxon>Achlyaceae</taxon>
        <taxon>Achlya</taxon>
    </lineage>
</organism>
<evidence type="ECO:0000259" key="3">
    <source>
        <dbReference type="PROSITE" id="PS50157"/>
    </source>
</evidence>
<gene>
    <name evidence="4" type="ORF">ACHHYP_07420</name>
</gene>
<keyword evidence="1" id="KW-0863">Zinc-finger</keyword>
<dbReference type="OrthoDB" id="65823at2759"/>
<sequence>MQLLELHVYRPAAQLSYVMPAQCPLATDQVLFLEHESRKYRVHANRWKCGYCNKQFRGEHFLDQHMDAKHTPEDAHGLCMGDYCDILNCPSARAHTRHAKCSHNTVFRRKQQCKALFQQCFPYEAPGINTMRRSDPAPNILFEHVSEHVCEAINCDAYEDEEAPSILGGLIMLLKVLGFVAFIVLLVVFLERPTKTVRPDMPRRAKRY</sequence>
<feature type="transmembrane region" description="Helical" evidence="2">
    <location>
        <begin position="166"/>
        <end position="190"/>
    </location>
</feature>
<protein>
    <recommendedName>
        <fullName evidence="3">C2H2-type domain-containing protein</fullName>
    </recommendedName>
</protein>
<evidence type="ECO:0000256" key="1">
    <source>
        <dbReference type="PROSITE-ProRule" id="PRU00042"/>
    </source>
</evidence>
<name>A0A1V9ZM24_ACHHY</name>
<dbReference type="PANTHER" id="PTHR21385">
    <property type="entry name" value="ZINC FINGER PROTEIN-RELATED"/>
    <property type="match status" value="1"/>
</dbReference>
<dbReference type="Proteomes" id="UP000243579">
    <property type="component" value="Unassembled WGS sequence"/>
</dbReference>
<comment type="caution">
    <text evidence="4">The sequence shown here is derived from an EMBL/GenBank/DDBJ whole genome shotgun (WGS) entry which is preliminary data.</text>
</comment>
<accession>A0A1V9ZM24</accession>
<keyword evidence="5" id="KW-1185">Reference proteome</keyword>
<keyword evidence="2" id="KW-1133">Transmembrane helix</keyword>
<keyword evidence="2" id="KW-0812">Transmembrane</keyword>
<keyword evidence="2" id="KW-0472">Membrane</keyword>
<dbReference type="PANTHER" id="PTHR21385:SF0">
    <property type="entry name" value="RE51073P"/>
    <property type="match status" value="1"/>
</dbReference>
<dbReference type="EMBL" id="JNBR01000075">
    <property type="protein sequence ID" value="OQR99026.1"/>
    <property type="molecule type" value="Genomic_DNA"/>
</dbReference>
<keyword evidence="1" id="KW-0479">Metal-binding</keyword>
<dbReference type="AlphaFoldDB" id="A0A1V9ZM24"/>
<reference evidence="4 5" key="1">
    <citation type="journal article" date="2014" name="Genome Biol. Evol.">
        <title>The secreted proteins of Achlya hypogyna and Thraustotheca clavata identify the ancestral oomycete secretome and reveal gene acquisitions by horizontal gene transfer.</title>
        <authorList>
            <person name="Misner I."/>
            <person name="Blouin N."/>
            <person name="Leonard G."/>
            <person name="Richards T.A."/>
            <person name="Lane C.E."/>
        </authorList>
    </citation>
    <scope>NUCLEOTIDE SEQUENCE [LARGE SCALE GENOMIC DNA]</scope>
    <source>
        <strain evidence="4 5">ATCC 48635</strain>
    </source>
</reference>
<feature type="domain" description="C2H2-type" evidence="3">
    <location>
        <begin position="47"/>
        <end position="75"/>
    </location>
</feature>
<evidence type="ECO:0000256" key="2">
    <source>
        <dbReference type="SAM" id="Phobius"/>
    </source>
</evidence>